<reference evidence="15" key="1">
    <citation type="submission" date="2018-12" db="EMBL/GenBank/DDBJ databases">
        <authorList>
            <person name="Syme R.A."/>
            <person name="Farfan-Caceres L."/>
            <person name="Lichtenzveig J."/>
        </authorList>
    </citation>
    <scope>NUCLEOTIDE SEQUENCE</scope>
    <source>
        <strain evidence="15">Al4</strain>
    </source>
</reference>
<dbReference type="FunFam" id="1.10.630.10:FF:000047">
    <property type="entry name" value="Cytochrome P450 monooxygenase"/>
    <property type="match status" value="1"/>
</dbReference>
<evidence type="ECO:0000256" key="1">
    <source>
        <dbReference type="ARBA" id="ARBA00001971"/>
    </source>
</evidence>
<evidence type="ECO:0000256" key="5">
    <source>
        <dbReference type="ARBA" id="ARBA00022692"/>
    </source>
</evidence>
<dbReference type="GO" id="GO:0009403">
    <property type="term" value="P:toxin biosynthetic process"/>
    <property type="evidence" value="ECO:0007669"/>
    <property type="project" value="UniProtKB-ARBA"/>
</dbReference>
<comment type="caution">
    <text evidence="15">The sequence shown here is derived from an EMBL/GenBank/DDBJ whole genome shotgun (WGS) entry which is preliminary data.</text>
</comment>
<evidence type="ECO:0000256" key="10">
    <source>
        <dbReference type="ARBA" id="ARBA00023033"/>
    </source>
</evidence>
<keyword evidence="9 12" id="KW-0408">Iron</keyword>
<evidence type="ECO:0000256" key="13">
    <source>
        <dbReference type="RuleBase" id="RU000461"/>
    </source>
</evidence>
<comment type="similarity">
    <text evidence="3 13">Belongs to the cytochrome P450 family.</text>
</comment>
<evidence type="ECO:0000256" key="14">
    <source>
        <dbReference type="SAM" id="Phobius"/>
    </source>
</evidence>
<dbReference type="InterPro" id="IPR001128">
    <property type="entry name" value="Cyt_P450"/>
</dbReference>
<dbReference type="EMBL" id="RZGK01000012">
    <property type="protein sequence ID" value="KAF9694889.1"/>
    <property type="molecule type" value="Genomic_DNA"/>
</dbReference>
<comment type="subcellular location">
    <subcellularLocation>
        <location evidence="2">Membrane</location>
        <topology evidence="2">Single-pass membrane protein</topology>
    </subcellularLocation>
</comment>
<name>A0A8H7J134_9PLEO</name>
<dbReference type="InterPro" id="IPR050121">
    <property type="entry name" value="Cytochrome_P450_monoxygenase"/>
</dbReference>
<dbReference type="GO" id="GO:0020037">
    <property type="term" value="F:heme binding"/>
    <property type="evidence" value="ECO:0007669"/>
    <property type="project" value="InterPro"/>
</dbReference>
<dbReference type="InterPro" id="IPR017972">
    <property type="entry name" value="Cyt_P450_CS"/>
</dbReference>
<reference evidence="15" key="2">
    <citation type="submission" date="2020-09" db="EMBL/GenBank/DDBJ databases">
        <title>Reference genome assembly for Australian Ascochyta lentis isolate Al4.</title>
        <authorList>
            <person name="Lee R.C."/>
            <person name="Farfan-Caceres L.M."/>
            <person name="Debler J.W."/>
            <person name="Williams A.H."/>
            <person name="Henares B.M."/>
        </authorList>
    </citation>
    <scope>NUCLEOTIDE SEQUENCE</scope>
    <source>
        <strain evidence="15">Al4</strain>
    </source>
</reference>
<accession>A0A8H7J134</accession>
<dbReference type="PANTHER" id="PTHR24305:SF210">
    <property type="entry name" value="CYTOCHROME P450 MONOOXYGENASE ASQL-RELATED"/>
    <property type="match status" value="1"/>
</dbReference>
<evidence type="ECO:0000256" key="11">
    <source>
        <dbReference type="ARBA" id="ARBA00023136"/>
    </source>
</evidence>
<dbReference type="GO" id="GO:0016705">
    <property type="term" value="F:oxidoreductase activity, acting on paired donors, with incorporation or reduction of molecular oxygen"/>
    <property type="evidence" value="ECO:0007669"/>
    <property type="project" value="InterPro"/>
</dbReference>
<dbReference type="PRINTS" id="PR00385">
    <property type="entry name" value="P450"/>
</dbReference>
<gene>
    <name evidence="15" type="ORF">EKO04_006712</name>
</gene>
<dbReference type="PANTHER" id="PTHR24305">
    <property type="entry name" value="CYTOCHROME P450"/>
    <property type="match status" value="1"/>
</dbReference>
<evidence type="ECO:0000256" key="9">
    <source>
        <dbReference type="ARBA" id="ARBA00023004"/>
    </source>
</evidence>
<evidence type="ECO:0000256" key="2">
    <source>
        <dbReference type="ARBA" id="ARBA00004167"/>
    </source>
</evidence>
<dbReference type="Proteomes" id="UP000651452">
    <property type="component" value="Unassembled WGS sequence"/>
</dbReference>
<evidence type="ECO:0000256" key="6">
    <source>
        <dbReference type="ARBA" id="ARBA00022723"/>
    </source>
</evidence>
<evidence type="ECO:0000256" key="8">
    <source>
        <dbReference type="ARBA" id="ARBA00023002"/>
    </source>
</evidence>
<evidence type="ECO:0000313" key="15">
    <source>
        <dbReference type="EMBL" id="KAF9694889.1"/>
    </source>
</evidence>
<evidence type="ECO:0000256" key="4">
    <source>
        <dbReference type="ARBA" id="ARBA00022617"/>
    </source>
</evidence>
<organism evidence="15 16">
    <name type="scientific">Ascochyta lentis</name>
    <dbReference type="NCBI Taxonomy" id="205686"/>
    <lineage>
        <taxon>Eukaryota</taxon>
        <taxon>Fungi</taxon>
        <taxon>Dikarya</taxon>
        <taxon>Ascomycota</taxon>
        <taxon>Pezizomycotina</taxon>
        <taxon>Dothideomycetes</taxon>
        <taxon>Pleosporomycetidae</taxon>
        <taxon>Pleosporales</taxon>
        <taxon>Pleosporineae</taxon>
        <taxon>Didymellaceae</taxon>
        <taxon>Ascochyta</taxon>
    </lineage>
</organism>
<evidence type="ECO:0000256" key="3">
    <source>
        <dbReference type="ARBA" id="ARBA00010617"/>
    </source>
</evidence>
<dbReference type="PRINTS" id="PR00463">
    <property type="entry name" value="EP450I"/>
</dbReference>
<dbReference type="GO" id="GO:0004497">
    <property type="term" value="F:monooxygenase activity"/>
    <property type="evidence" value="ECO:0007669"/>
    <property type="project" value="UniProtKB-KW"/>
</dbReference>
<keyword evidence="8 13" id="KW-0560">Oxidoreductase</keyword>
<keyword evidence="11 14" id="KW-0472">Membrane</keyword>
<dbReference type="InterPro" id="IPR002401">
    <property type="entry name" value="Cyt_P450_E_grp-I"/>
</dbReference>
<evidence type="ECO:0008006" key="17">
    <source>
        <dbReference type="Google" id="ProtNLM"/>
    </source>
</evidence>
<feature type="transmembrane region" description="Helical" evidence="14">
    <location>
        <begin position="14"/>
        <end position="38"/>
    </location>
</feature>
<sequence>MTLLDYQLFSPVGIAYSFGILLTSITFYAIGTIVYNLFFHPLRHIPGPWLARSTPVPYGLQMRSGKIIEWIQQLHAQYGDVVRVTPTEVSFISGETAWPEIYGFRTGKFKDTGAYLKDNAWFPKPVNGVWSIINSNEADHSRLRRNLSHAFSDKALRSQESLITSYVDLLIHKLSEHAEKGASVDIMRWYNYTTFDIIADLSFGEPLYCLRDSEYHKWVTMVFNSIKAIPTIAIRNKYLIFQVVDTVRSFFTDTQAVVRARRDFFNMASARVTTRLEKTTQRPDFFTFILQNQEHEKRALTRGEMDANAVVFLVAGSETTATTLSGTTYLVLKNSAAYSRLVTEIRSAFPKAADITLDAVNALPYLLAVLQEGLRYYPPVPTGFPRVVPGAGQQVSGHFIPGGTSVYVSQHAANHSARNFADADAFVPERWVEGERGGKYEADRREVVQPFSFGPRSCLGKNLAYAEMRLILAKLLWTFDVELVRPEMDWMEEQRVFALWEKPPLEVKLTAVQR</sequence>
<keyword evidence="10 13" id="KW-0503">Monooxygenase</keyword>
<dbReference type="SUPFAM" id="SSF48264">
    <property type="entry name" value="Cytochrome P450"/>
    <property type="match status" value="1"/>
</dbReference>
<evidence type="ECO:0000256" key="12">
    <source>
        <dbReference type="PIRSR" id="PIRSR602401-1"/>
    </source>
</evidence>
<evidence type="ECO:0000313" key="16">
    <source>
        <dbReference type="Proteomes" id="UP000651452"/>
    </source>
</evidence>
<keyword evidence="16" id="KW-1185">Reference proteome</keyword>
<dbReference type="Gene3D" id="1.10.630.10">
    <property type="entry name" value="Cytochrome P450"/>
    <property type="match status" value="1"/>
</dbReference>
<dbReference type="Pfam" id="PF00067">
    <property type="entry name" value="p450"/>
    <property type="match status" value="1"/>
</dbReference>
<evidence type="ECO:0000256" key="7">
    <source>
        <dbReference type="ARBA" id="ARBA00022989"/>
    </source>
</evidence>
<dbReference type="InterPro" id="IPR036396">
    <property type="entry name" value="Cyt_P450_sf"/>
</dbReference>
<feature type="binding site" description="axial binding residue" evidence="12">
    <location>
        <position position="458"/>
    </location>
    <ligand>
        <name>heme</name>
        <dbReference type="ChEBI" id="CHEBI:30413"/>
    </ligand>
    <ligandPart>
        <name>Fe</name>
        <dbReference type="ChEBI" id="CHEBI:18248"/>
    </ligandPart>
</feature>
<dbReference type="PROSITE" id="PS00086">
    <property type="entry name" value="CYTOCHROME_P450"/>
    <property type="match status" value="1"/>
</dbReference>
<keyword evidence="4 12" id="KW-0349">Heme</keyword>
<keyword evidence="5 14" id="KW-0812">Transmembrane</keyword>
<dbReference type="OrthoDB" id="1470350at2759"/>
<proteinExistence type="inferred from homology"/>
<protein>
    <recommendedName>
        <fullName evidence="17">Cytochrome P450</fullName>
    </recommendedName>
</protein>
<keyword evidence="7 14" id="KW-1133">Transmembrane helix</keyword>
<keyword evidence="6 12" id="KW-0479">Metal-binding</keyword>
<dbReference type="CDD" id="cd11058">
    <property type="entry name" value="CYP60B-like"/>
    <property type="match status" value="1"/>
</dbReference>
<dbReference type="GO" id="GO:0005506">
    <property type="term" value="F:iron ion binding"/>
    <property type="evidence" value="ECO:0007669"/>
    <property type="project" value="InterPro"/>
</dbReference>
<comment type="cofactor">
    <cofactor evidence="1 12">
        <name>heme</name>
        <dbReference type="ChEBI" id="CHEBI:30413"/>
    </cofactor>
</comment>
<dbReference type="GO" id="GO:0016020">
    <property type="term" value="C:membrane"/>
    <property type="evidence" value="ECO:0007669"/>
    <property type="project" value="UniProtKB-SubCell"/>
</dbReference>
<dbReference type="AlphaFoldDB" id="A0A8H7J134"/>